<keyword evidence="3" id="KW-1185">Reference proteome</keyword>
<feature type="transmembrane region" description="Helical" evidence="1">
    <location>
        <begin position="110"/>
        <end position="143"/>
    </location>
</feature>
<evidence type="ECO:0000313" key="2">
    <source>
        <dbReference type="EMBL" id="MEN2744956.1"/>
    </source>
</evidence>
<gene>
    <name evidence="2" type="ORF">ABCQ75_10465</name>
</gene>
<dbReference type="RefSeq" id="WP_345885311.1">
    <property type="nucleotide sequence ID" value="NZ_JBDFRB010000008.1"/>
</dbReference>
<keyword evidence="1" id="KW-0812">Transmembrane</keyword>
<evidence type="ECO:0000256" key="1">
    <source>
        <dbReference type="SAM" id="Phobius"/>
    </source>
</evidence>
<organism evidence="2 3">
    <name type="scientific">Sinomonas halotolerans</name>
    <dbReference type="NCBI Taxonomy" id="1644133"/>
    <lineage>
        <taxon>Bacteria</taxon>
        <taxon>Bacillati</taxon>
        <taxon>Actinomycetota</taxon>
        <taxon>Actinomycetes</taxon>
        <taxon>Micrococcales</taxon>
        <taxon>Micrococcaceae</taxon>
        <taxon>Sinomonas</taxon>
    </lineage>
</organism>
<name>A0ABU9X111_9MICC</name>
<comment type="caution">
    <text evidence="2">The sequence shown here is derived from an EMBL/GenBank/DDBJ whole genome shotgun (WGS) entry which is preliminary data.</text>
</comment>
<evidence type="ECO:0000313" key="3">
    <source>
        <dbReference type="Proteomes" id="UP001422074"/>
    </source>
</evidence>
<dbReference type="EMBL" id="JBDFRB010000008">
    <property type="protein sequence ID" value="MEN2744956.1"/>
    <property type="molecule type" value="Genomic_DNA"/>
</dbReference>
<feature type="transmembrane region" description="Helical" evidence="1">
    <location>
        <begin position="40"/>
        <end position="61"/>
    </location>
</feature>
<sequence>MAGIVDRGPWGVRHRNASSVSDSPAQSRARERAVATQSIAGARALAVLRITLGFIFIWAFFDKLLGLGFSTPPEKSVLSGGSPTTAYISGLKGTLSEGFHTLANQPWVDWLYMVGVLGLGLALITGVALRVATVGGVALLLLMWLSVLPIRTNPFVDQHIIYALVLIALTLNHAGDTWGLGRWVSRTVGPRTGSWLR</sequence>
<dbReference type="Proteomes" id="UP001422074">
    <property type="component" value="Unassembled WGS sequence"/>
</dbReference>
<proteinExistence type="predicted"/>
<keyword evidence="1" id="KW-1133">Transmembrane helix</keyword>
<keyword evidence="1" id="KW-0472">Membrane</keyword>
<reference evidence="2 3" key="1">
    <citation type="submission" date="2024-05" db="EMBL/GenBank/DDBJ databases">
        <title>Sinomonas sp. nov., isolated from a waste landfill.</title>
        <authorList>
            <person name="Zhao Y."/>
        </authorList>
    </citation>
    <scope>NUCLEOTIDE SEQUENCE [LARGE SCALE GENOMIC DNA]</scope>
    <source>
        <strain evidence="2 3">CCTCC AB2014300</strain>
    </source>
</reference>
<feature type="transmembrane region" description="Helical" evidence="1">
    <location>
        <begin position="155"/>
        <end position="175"/>
    </location>
</feature>
<evidence type="ECO:0008006" key="4">
    <source>
        <dbReference type="Google" id="ProtNLM"/>
    </source>
</evidence>
<accession>A0ABU9X111</accession>
<protein>
    <recommendedName>
        <fullName evidence="4">DoxX family membrane protein</fullName>
    </recommendedName>
</protein>